<sequence>MGRALLVALLALALPVQAEVYTYLDKDGNRVFTDRPHAGNAQRLEMAPSNAMSPVAPQPQQRVPPPVLPPSYSLLRIIVPEPDAMVNNGTGDVIVTATSEPGLMAGHSFRLQLDGKPAGEGRSPVFPLTNLDRGTHTLAVEILDAKGRILERTPSQPLHVQRMSLSQKKRMFPCKTEDYGVREECPLKEKPPVQTDIPFVPFI</sequence>
<gene>
    <name evidence="3" type="ORF">FM069_11640</name>
</gene>
<feature type="domain" description="DUF4124" evidence="2">
    <location>
        <begin position="8"/>
        <end position="61"/>
    </location>
</feature>
<dbReference type="AlphaFoldDB" id="A0A553GYT5"/>
<reference evidence="3 4" key="1">
    <citation type="submission" date="2019-07" db="EMBL/GenBank/DDBJ databases">
        <title>Pseudomonas mangiferae sp. nov., isolated from bark of mango tree in Thailand.</title>
        <authorList>
            <person name="Srisuk N."/>
            <person name="Anurat P."/>
        </authorList>
    </citation>
    <scope>NUCLEOTIDE SEQUENCE [LARGE SCALE GENOMIC DNA]</scope>
    <source>
        <strain evidence="3 4">DMKU_BBB3-04</strain>
    </source>
</reference>
<evidence type="ECO:0000313" key="3">
    <source>
        <dbReference type="EMBL" id="TRX74653.1"/>
    </source>
</evidence>
<comment type="caution">
    <text evidence="3">The sequence shown here is derived from an EMBL/GenBank/DDBJ whole genome shotgun (WGS) entry which is preliminary data.</text>
</comment>
<dbReference type="EMBL" id="VJOY01000007">
    <property type="protein sequence ID" value="TRX74653.1"/>
    <property type="molecule type" value="Genomic_DNA"/>
</dbReference>
<dbReference type="Proteomes" id="UP000315235">
    <property type="component" value="Unassembled WGS sequence"/>
</dbReference>
<name>A0A553GYT5_9PSED</name>
<dbReference type="OrthoDB" id="6366673at2"/>
<feature type="signal peptide" evidence="1">
    <location>
        <begin position="1"/>
        <end position="18"/>
    </location>
</feature>
<accession>A0A553GYT5</accession>
<dbReference type="Pfam" id="PF13511">
    <property type="entry name" value="DUF4124"/>
    <property type="match status" value="1"/>
</dbReference>
<organism evidence="3 4">
    <name type="scientific">Pseudomonas mangiferae</name>
    <dbReference type="NCBI Taxonomy" id="2593654"/>
    <lineage>
        <taxon>Bacteria</taxon>
        <taxon>Pseudomonadati</taxon>
        <taxon>Pseudomonadota</taxon>
        <taxon>Gammaproteobacteria</taxon>
        <taxon>Pseudomonadales</taxon>
        <taxon>Pseudomonadaceae</taxon>
        <taxon>Pseudomonas</taxon>
    </lineage>
</organism>
<protein>
    <submittedName>
        <fullName evidence="3">DUF4124 domain-containing protein</fullName>
    </submittedName>
</protein>
<evidence type="ECO:0000259" key="2">
    <source>
        <dbReference type="Pfam" id="PF13511"/>
    </source>
</evidence>
<keyword evidence="1" id="KW-0732">Signal</keyword>
<dbReference type="RefSeq" id="WP_143488478.1">
    <property type="nucleotide sequence ID" value="NZ_VJOY01000007.1"/>
</dbReference>
<keyword evidence="4" id="KW-1185">Reference proteome</keyword>
<evidence type="ECO:0000256" key="1">
    <source>
        <dbReference type="SAM" id="SignalP"/>
    </source>
</evidence>
<proteinExistence type="predicted"/>
<feature type="chain" id="PRO_5021818487" evidence="1">
    <location>
        <begin position="19"/>
        <end position="203"/>
    </location>
</feature>
<dbReference type="InterPro" id="IPR025392">
    <property type="entry name" value="DUF4124"/>
</dbReference>
<evidence type="ECO:0000313" key="4">
    <source>
        <dbReference type="Proteomes" id="UP000315235"/>
    </source>
</evidence>